<dbReference type="Proteomes" id="UP000008311">
    <property type="component" value="Unassembled WGS sequence"/>
</dbReference>
<evidence type="ECO:0000259" key="1">
    <source>
        <dbReference type="PROSITE" id="PS51186"/>
    </source>
</evidence>
<keyword evidence="3" id="KW-1185">Reference proteome</keyword>
<reference evidence="3" key="1">
    <citation type="journal article" date="2010" name="Nat. Biotechnol.">
        <title>Draft genome sequence of the oilseed species Ricinus communis.</title>
        <authorList>
            <person name="Chan A.P."/>
            <person name="Crabtree J."/>
            <person name="Zhao Q."/>
            <person name="Lorenzi H."/>
            <person name="Orvis J."/>
            <person name="Puiu D."/>
            <person name="Melake-Berhan A."/>
            <person name="Jones K.M."/>
            <person name="Redman J."/>
            <person name="Chen G."/>
            <person name="Cahoon E.B."/>
            <person name="Gedil M."/>
            <person name="Stanke M."/>
            <person name="Haas B.J."/>
            <person name="Wortman J.R."/>
            <person name="Fraser-Liggett C.M."/>
            <person name="Ravel J."/>
            <person name="Rabinowicz P.D."/>
        </authorList>
    </citation>
    <scope>NUCLEOTIDE SEQUENCE [LARGE SCALE GENOMIC DNA]</scope>
    <source>
        <strain evidence="3">cv. Hale</strain>
    </source>
</reference>
<evidence type="ECO:0000313" key="3">
    <source>
        <dbReference type="Proteomes" id="UP000008311"/>
    </source>
</evidence>
<organism evidence="2 3">
    <name type="scientific">Ricinus communis</name>
    <name type="common">Castor bean</name>
    <dbReference type="NCBI Taxonomy" id="3988"/>
    <lineage>
        <taxon>Eukaryota</taxon>
        <taxon>Viridiplantae</taxon>
        <taxon>Streptophyta</taxon>
        <taxon>Embryophyta</taxon>
        <taxon>Tracheophyta</taxon>
        <taxon>Spermatophyta</taxon>
        <taxon>Magnoliopsida</taxon>
        <taxon>eudicotyledons</taxon>
        <taxon>Gunneridae</taxon>
        <taxon>Pentapetalae</taxon>
        <taxon>rosids</taxon>
        <taxon>fabids</taxon>
        <taxon>Malpighiales</taxon>
        <taxon>Euphorbiaceae</taxon>
        <taxon>Acalyphoideae</taxon>
        <taxon>Acalypheae</taxon>
        <taxon>Ricinus</taxon>
    </lineage>
</organism>
<accession>B9T7F1</accession>
<dbReference type="Gene3D" id="3.40.630.30">
    <property type="match status" value="1"/>
</dbReference>
<sequence>MDNTHKSEELSSVLLSTMLRMQHFPDNVGLATDLLLHLESGMVESRDEYIVVRTVDAPEYFFGNMLVLRQRPSPSDVKRLEHNFAQLVGTPPLISHRTFAWPESDDSVVTLDDFVEQGYEATVYRVLVAHPGDIRPVATNPFVKVRPFAAQQEWDDWSRMQLADMPDPSDITSQRYIRHQQMVYRRLIERGLGNWWGAFLDDEQVGSLGLFFLDGIGRFQSVTTAARHRNRNVCRTLVTEVIRLTAGRSDRLVMVADEAYHAGAIYQAMGFQLQGRLASLCQEPQKVAARS</sequence>
<dbReference type="SUPFAM" id="SSF55729">
    <property type="entry name" value="Acyl-CoA N-acyltransferases (Nat)"/>
    <property type="match status" value="1"/>
</dbReference>
<name>B9T7F1_RICCO</name>
<proteinExistence type="predicted"/>
<gene>
    <name evidence="2" type="ORF">RCOM_0003050</name>
</gene>
<protein>
    <recommendedName>
        <fullName evidence="1">N-acetyltransferase domain-containing protein</fullName>
    </recommendedName>
</protein>
<evidence type="ECO:0000313" key="2">
    <source>
        <dbReference type="EMBL" id="EEF28208.1"/>
    </source>
</evidence>
<dbReference type="Pfam" id="PF00583">
    <property type="entry name" value="Acetyltransf_1"/>
    <property type="match status" value="1"/>
</dbReference>
<dbReference type="PROSITE" id="PS51186">
    <property type="entry name" value="GNAT"/>
    <property type="match status" value="1"/>
</dbReference>
<dbReference type="AlphaFoldDB" id="B9T7F1"/>
<dbReference type="InterPro" id="IPR016181">
    <property type="entry name" value="Acyl_CoA_acyltransferase"/>
</dbReference>
<dbReference type="InterPro" id="IPR000182">
    <property type="entry name" value="GNAT_dom"/>
</dbReference>
<dbReference type="InParanoid" id="B9T7F1"/>
<dbReference type="EMBL" id="EQ974749">
    <property type="protein sequence ID" value="EEF28208.1"/>
    <property type="molecule type" value="Genomic_DNA"/>
</dbReference>
<dbReference type="GO" id="GO:0016747">
    <property type="term" value="F:acyltransferase activity, transferring groups other than amino-acyl groups"/>
    <property type="evidence" value="ECO:0007669"/>
    <property type="project" value="InterPro"/>
</dbReference>
<feature type="domain" description="N-acetyltransferase" evidence="1">
    <location>
        <begin position="143"/>
        <end position="291"/>
    </location>
</feature>